<dbReference type="GO" id="GO:0016251">
    <property type="term" value="F:RNA polymerase II general transcription initiation factor activity"/>
    <property type="evidence" value="ECO:0007669"/>
    <property type="project" value="TreeGrafter"/>
</dbReference>
<reference evidence="9" key="1">
    <citation type="journal article" date="2023" name="Proc. Natl. Acad. Sci. U.S.A.">
        <title>Genomic and structural basis for evolution of tropane alkaloid biosynthesis.</title>
        <authorList>
            <person name="Wanga Y.-J."/>
            <person name="Taina T."/>
            <person name="Yua J.-Y."/>
            <person name="Lia J."/>
            <person name="Xua B."/>
            <person name="Chenc J."/>
            <person name="D'Auriad J.C."/>
            <person name="Huanga J.-P."/>
            <person name="Huanga S.-X."/>
        </authorList>
    </citation>
    <scope>NUCLEOTIDE SEQUENCE [LARGE SCALE GENOMIC DNA]</scope>
    <source>
        <strain evidence="9">cv. KIB-2019</strain>
    </source>
</reference>
<evidence type="ECO:0000256" key="4">
    <source>
        <dbReference type="ARBA" id="ARBA00023163"/>
    </source>
</evidence>
<dbReference type="Pfam" id="PF04719">
    <property type="entry name" value="TAFII28"/>
    <property type="match status" value="1"/>
</dbReference>
<evidence type="ECO:0000256" key="2">
    <source>
        <dbReference type="ARBA" id="ARBA00009788"/>
    </source>
</evidence>
<dbReference type="InterPro" id="IPR009072">
    <property type="entry name" value="Histone-fold"/>
</dbReference>
<feature type="region of interest" description="Disordered" evidence="6">
    <location>
        <begin position="1"/>
        <end position="86"/>
    </location>
</feature>
<dbReference type="InterPro" id="IPR006809">
    <property type="entry name" value="TAFII28_dom"/>
</dbReference>
<keyword evidence="4" id="KW-0804">Transcription</keyword>
<dbReference type="PANTHER" id="PTHR13218:SF8">
    <property type="entry name" value="TRANSCRIPTION INITIATION FACTOR TFIID SUBUNIT 11"/>
    <property type="match status" value="1"/>
</dbReference>
<evidence type="ECO:0000313" key="9">
    <source>
        <dbReference type="Proteomes" id="UP001152561"/>
    </source>
</evidence>
<comment type="similarity">
    <text evidence="2">Belongs to the TAF11 family.</text>
</comment>
<dbReference type="EMBL" id="JAJAGQ010000004">
    <property type="protein sequence ID" value="KAJ8564757.1"/>
    <property type="molecule type" value="Genomic_DNA"/>
</dbReference>
<evidence type="ECO:0000259" key="7">
    <source>
        <dbReference type="Pfam" id="PF04719"/>
    </source>
</evidence>
<dbReference type="GO" id="GO:0005669">
    <property type="term" value="C:transcription factor TFIID complex"/>
    <property type="evidence" value="ECO:0007669"/>
    <property type="project" value="InterPro"/>
</dbReference>
<name>A0A9Q1RN65_9SOLA</name>
<feature type="domain" description="TAFII28-like protein" evidence="7">
    <location>
        <begin position="109"/>
        <end position="140"/>
    </location>
</feature>
<keyword evidence="9" id="KW-1185">Reference proteome</keyword>
<evidence type="ECO:0000256" key="5">
    <source>
        <dbReference type="ARBA" id="ARBA00023242"/>
    </source>
</evidence>
<dbReference type="CDD" id="cd08048">
    <property type="entry name" value="HFD_TAF11"/>
    <property type="match status" value="1"/>
</dbReference>
<keyword evidence="3" id="KW-0805">Transcription regulation</keyword>
<dbReference type="AlphaFoldDB" id="A0A9Q1RN65"/>
<evidence type="ECO:0000256" key="3">
    <source>
        <dbReference type="ARBA" id="ARBA00023015"/>
    </source>
</evidence>
<protein>
    <recommendedName>
        <fullName evidence="7">TAFII28-like protein domain-containing protein</fullName>
    </recommendedName>
</protein>
<gene>
    <name evidence="8" type="ORF">K7X08_001217</name>
</gene>
<dbReference type="OrthoDB" id="28335at2759"/>
<organism evidence="8 9">
    <name type="scientific">Anisodus acutangulus</name>
    <dbReference type="NCBI Taxonomy" id="402998"/>
    <lineage>
        <taxon>Eukaryota</taxon>
        <taxon>Viridiplantae</taxon>
        <taxon>Streptophyta</taxon>
        <taxon>Embryophyta</taxon>
        <taxon>Tracheophyta</taxon>
        <taxon>Spermatophyta</taxon>
        <taxon>Magnoliopsida</taxon>
        <taxon>eudicotyledons</taxon>
        <taxon>Gunneridae</taxon>
        <taxon>Pentapetalae</taxon>
        <taxon>asterids</taxon>
        <taxon>lamiids</taxon>
        <taxon>Solanales</taxon>
        <taxon>Solanaceae</taxon>
        <taxon>Solanoideae</taxon>
        <taxon>Hyoscyameae</taxon>
        <taxon>Anisodus</taxon>
    </lineage>
</organism>
<dbReference type="InterPro" id="IPR045127">
    <property type="entry name" value="TAF11-like"/>
</dbReference>
<comment type="caution">
    <text evidence="8">The sequence shown here is derived from an EMBL/GenBank/DDBJ whole genome shotgun (WGS) entry which is preliminary data.</text>
</comment>
<evidence type="ECO:0000313" key="8">
    <source>
        <dbReference type="EMBL" id="KAJ8564757.1"/>
    </source>
</evidence>
<sequence>MKHSKDPFEAAIEEDEVSPPESPVGLDENETEDQTALNVSAHGGDDANINPGMENRLTSRNVPISAGTAGPSSKMKEEDEEEEEENMDVQLGKFASSSDPDKLSKMQSILSKFTEEQMSRYESFCRSGFQKSNMKRIHSRMVMAERKDTGPTRPCHMREAYRRLKLEGKMPKGSVSGFSASQSWKLLVLLFRALEVMQMLLNCLFNSGEPVFIMSSIRTK</sequence>
<proteinExistence type="inferred from homology"/>
<comment type="subcellular location">
    <subcellularLocation>
        <location evidence="1">Nucleus</location>
    </subcellularLocation>
</comment>
<dbReference type="GO" id="GO:0051123">
    <property type="term" value="P:RNA polymerase II preinitiation complex assembly"/>
    <property type="evidence" value="ECO:0007669"/>
    <property type="project" value="InterPro"/>
</dbReference>
<keyword evidence="5" id="KW-0539">Nucleus</keyword>
<evidence type="ECO:0000256" key="1">
    <source>
        <dbReference type="ARBA" id="ARBA00004123"/>
    </source>
</evidence>
<dbReference type="SUPFAM" id="SSF47113">
    <property type="entry name" value="Histone-fold"/>
    <property type="match status" value="1"/>
</dbReference>
<evidence type="ECO:0000256" key="6">
    <source>
        <dbReference type="SAM" id="MobiDB-lite"/>
    </source>
</evidence>
<dbReference type="GO" id="GO:0046982">
    <property type="term" value="F:protein heterodimerization activity"/>
    <property type="evidence" value="ECO:0007669"/>
    <property type="project" value="InterPro"/>
</dbReference>
<accession>A0A9Q1RN65</accession>
<dbReference type="PANTHER" id="PTHR13218">
    <property type="entry name" value="TRANSCRIPTION INITIATION FACTOR TFIID SUBUNIT 11-RELATED"/>
    <property type="match status" value="1"/>
</dbReference>
<dbReference type="Proteomes" id="UP001152561">
    <property type="component" value="Unassembled WGS sequence"/>
</dbReference>
<dbReference type="Gene3D" id="1.10.20.10">
    <property type="entry name" value="Histone, subunit A"/>
    <property type="match status" value="1"/>
</dbReference>